<feature type="compositionally biased region" description="Pro residues" evidence="1">
    <location>
        <begin position="96"/>
        <end position="107"/>
    </location>
</feature>
<accession>A0A7W8ZD67</accession>
<feature type="compositionally biased region" description="Basic and acidic residues" evidence="1">
    <location>
        <begin position="210"/>
        <end position="228"/>
    </location>
</feature>
<keyword evidence="2" id="KW-1133">Transmembrane helix</keyword>
<feature type="region of interest" description="Disordered" evidence="1">
    <location>
        <begin position="1"/>
        <end position="38"/>
    </location>
</feature>
<dbReference type="EMBL" id="JACHBR010000003">
    <property type="protein sequence ID" value="MBB5631528.1"/>
    <property type="molecule type" value="Genomic_DNA"/>
</dbReference>
<name>A0A7W8ZD67_9ACTN</name>
<feature type="compositionally biased region" description="Low complexity" evidence="1">
    <location>
        <begin position="108"/>
        <end position="134"/>
    </location>
</feature>
<evidence type="ECO:0000313" key="3">
    <source>
        <dbReference type="EMBL" id="MBB5631528.1"/>
    </source>
</evidence>
<feature type="region of interest" description="Disordered" evidence="1">
    <location>
        <begin position="290"/>
        <end position="338"/>
    </location>
</feature>
<keyword evidence="2" id="KW-0472">Membrane</keyword>
<dbReference type="RefSeq" id="WP_184618002.1">
    <property type="nucleotide sequence ID" value="NZ_JACHBR010000003.1"/>
</dbReference>
<feature type="transmembrane region" description="Helical" evidence="2">
    <location>
        <begin position="726"/>
        <end position="744"/>
    </location>
</feature>
<feature type="compositionally biased region" description="Low complexity" evidence="1">
    <location>
        <begin position="193"/>
        <end position="209"/>
    </location>
</feature>
<evidence type="ECO:0000313" key="4">
    <source>
        <dbReference type="Proteomes" id="UP000588112"/>
    </source>
</evidence>
<gene>
    <name evidence="3" type="ORF">BJ981_007314</name>
</gene>
<evidence type="ECO:0000256" key="2">
    <source>
        <dbReference type="SAM" id="Phobius"/>
    </source>
</evidence>
<dbReference type="Proteomes" id="UP000588112">
    <property type="component" value="Unassembled WGS sequence"/>
</dbReference>
<dbReference type="Gene3D" id="3.90.1200.10">
    <property type="match status" value="1"/>
</dbReference>
<reference evidence="3 4" key="1">
    <citation type="submission" date="2020-08" db="EMBL/GenBank/DDBJ databases">
        <title>Sequencing the genomes of 1000 actinobacteria strains.</title>
        <authorList>
            <person name="Klenk H.-P."/>
        </authorList>
    </citation>
    <scope>NUCLEOTIDE SEQUENCE [LARGE SCALE GENOMIC DNA]</scope>
    <source>
        <strain evidence="3 4">DSM 45790</strain>
    </source>
</reference>
<organism evidence="3 4">
    <name type="scientific">Sphaerisporangium krabiense</name>
    <dbReference type="NCBI Taxonomy" id="763782"/>
    <lineage>
        <taxon>Bacteria</taxon>
        <taxon>Bacillati</taxon>
        <taxon>Actinomycetota</taxon>
        <taxon>Actinomycetes</taxon>
        <taxon>Streptosporangiales</taxon>
        <taxon>Streptosporangiaceae</taxon>
        <taxon>Sphaerisporangium</taxon>
    </lineage>
</organism>
<feature type="region of interest" description="Disordered" evidence="1">
    <location>
        <begin position="421"/>
        <end position="441"/>
    </location>
</feature>
<keyword evidence="4" id="KW-1185">Reference proteome</keyword>
<feature type="transmembrane region" description="Helical" evidence="2">
    <location>
        <begin position="793"/>
        <end position="814"/>
    </location>
</feature>
<feature type="compositionally biased region" description="Basic and acidic residues" evidence="1">
    <location>
        <begin position="138"/>
        <end position="163"/>
    </location>
</feature>
<comment type="caution">
    <text evidence="3">The sequence shown here is derived from an EMBL/GenBank/DDBJ whole genome shotgun (WGS) entry which is preliminary data.</text>
</comment>
<feature type="region of interest" description="Disordered" evidence="1">
    <location>
        <begin position="90"/>
        <end position="228"/>
    </location>
</feature>
<feature type="compositionally biased region" description="Basic residues" evidence="1">
    <location>
        <begin position="951"/>
        <end position="975"/>
    </location>
</feature>
<protein>
    <submittedName>
        <fullName evidence="3">Uncharacterized protein</fullName>
    </submittedName>
</protein>
<proteinExistence type="predicted"/>
<dbReference type="InterPro" id="IPR011009">
    <property type="entry name" value="Kinase-like_dom_sf"/>
</dbReference>
<dbReference type="SUPFAM" id="SSF56112">
    <property type="entry name" value="Protein kinase-like (PK-like)"/>
    <property type="match status" value="1"/>
</dbReference>
<evidence type="ECO:0000256" key="1">
    <source>
        <dbReference type="SAM" id="MobiDB-lite"/>
    </source>
</evidence>
<keyword evidence="2" id="KW-0812">Transmembrane</keyword>
<sequence>MPAPVKARGPRPPAPVVAPAVRLRHPDTRNPAKDSGPADVVRAHTLMGNAAVTALGAAPRGTEPGPAAWSAQILLAGQNLVGNQAVASGATSAPAPAVPRSPAPGAPLPGAAAPAPAARKPPASPIGPKAAAPPAAVPEREQAVRDTSTAERPDKGAGKEKAAGRRSPGADPKFQALKKDVAAKKKTIGSSHPPATAEAGAAQAAAVPPADDREARGKAAHAEVMDAAEPKEFDKQAFIDAVTKAVADRAPKNLDEADKFGESGKAAEVKTEVQGKVGAGKDASAREIADTTAAVPQPAPDAKQVVPMRPDNVPARPGVPNPGNAVPDPLPASATDMSAGPQRVDRQMAEAKVTERQLAFKNSREPAFDKAVREKKAMEAHAAAAPKQLRAGESRELTNVRNTAAAQGSAAMAGIHATRVSTGKQVGTGKAGAKSRDEDRRHQVTDLLQKVFDQAKTDVEKILSDLDKKVDEEFTTKERRARDRFTTEHEEGMRRYKDERYGGWDGWLRWTRDLFAGLPEEADRIYERARDNYLTAMNQIITDIAGTVERELRRAKDRIATGRKDLKAAVDKLPADLRAIGREAAADFAGRFDELKDTVNDKGTELVDTLATKYTDAVKAVDEEIAAEKEKNKGLVAKAVDAVGGAIEAILELGRMLMGVLRKAVTAIEAILRDPIGFLGNLVTAVGGGLRLFMKNAGRHLEQGVLAWLLGSAAAAGLQLPGSFDVLGILTMIAAMLGLSWPNIRARLARRVPDQAITAAETAVPLVAQVKRRGVAGMYEDLRTRVGDLKKELIGNLVSYLLPTIIMAGVTWILSLFNPASAFVRAVKMIIDIVRFIVTNARQIIDFVNAVLDAVIAIARGGSGGVPALVERALARSIPVLIGALAALLGIGGIAGKVRQVFQKLSRPVNRAIDRVIDKIVDLVKKLWAKIKPRSRKPRGPGGAPDGRPITPRRRPRVHDRRRPPRRTDQRKKRRKDETSPERLRRELMAALHEAGRLADRTPGDVDAVRRGLPAIKRRHRLTLLSVAVHPRSGAAVLFVFDGAINPRARFEHLATDQYLLDAKKVFKETNRAFALTEMPGTMGDPVPGLAKVLRLGETQARKYAEQWVKEGKLTKKTTARGRVVYSFVHLTDVHLRVPYDHPERPKWMAGAAKIKLSTVRAERLWYLVIAGLRDRNAAHFEVVADALMTTMRIPPGKGALWSKGEDLSDYAITLGFVTLEAQEFYNVTQGLVLLDNWPVVRPVWQAFSERYASRLRKEIHIFLRQYATGSVLVDIELPAVRETEANLRRKLPLRFHGMEWGDDPLRILQAPVPGYWRELRRDGTPLGEGRQQILDEGGAKAATSVARRRFFTSQASKRAAGTRTGTGGVEPDALGRLMESLPVVPRVEPAMRRFARQVVNAAGDITLAPVGGGFSGAPVLRILDAGNTLLGVLKIFPNREEFAMELSALARLGRVRIVDGRAVYALGVARTSKKPGAAGMVVLSPASGKDVEGMMRETGATPAGPERRRQLGQLHAAVAGIARTLARLHNAPTGSGGAVAPAFMGRHIDDMLRRRSQLTGLRTELARVGIDVAELQSRIDTLVAGFRANPGGAALVHGDSHPGNYFYNPATGVTMIDTTTLHFSIDARGRPMGAPSRDVANFAQQVAHYSVNLKLTPPEIAELQDVFRQAYAGTGGASTTPEADAFFRARTSLGWLMRAMNDLRTGGPRTLDSAQRSHIELAKQAFGLRS</sequence>
<feature type="region of interest" description="Disordered" evidence="1">
    <location>
        <begin position="932"/>
        <end position="984"/>
    </location>
</feature>